<feature type="compositionally biased region" description="Acidic residues" evidence="1">
    <location>
        <begin position="921"/>
        <end position="939"/>
    </location>
</feature>
<evidence type="ECO:0008006" key="3">
    <source>
        <dbReference type="Google" id="ProtNLM"/>
    </source>
</evidence>
<feature type="compositionally biased region" description="Acidic residues" evidence="1">
    <location>
        <begin position="672"/>
        <end position="681"/>
    </location>
</feature>
<dbReference type="PANTHER" id="PTHR36479">
    <property type="entry name" value="ULP_PROTEASE DOMAIN-CONTAINING PROTEIN"/>
    <property type="match status" value="1"/>
</dbReference>
<reference evidence="2" key="1">
    <citation type="submission" date="2015-06" db="UniProtKB">
        <authorList>
            <consortium name="EnsemblPlants"/>
        </authorList>
    </citation>
    <scope>IDENTIFICATION</scope>
</reference>
<feature type="region of interest" description="Disordered" evidence="1">
    <location>
        <begin position="909"/>
        <end position="939"/>
    </location>
</feature>
<dbReference type="InterPro" id="IPR038765">
    <property type="entry name" value="Papain-like_cys_pep_sf"/>
</dbReference>
<evidence type="ECO:0000256" key="1">
    <source>
        <dbReference type="SAM" id="MobiDB-lite"/>
    </source>
</evidence>
<dbReference type="PANTHER" id="PTHR36479:SF11">
    <property type="entry name" value="NPH3 DOMAIN-CONTAINING PROTEIN"/>
    <property type="match status" value="1"/>
</dbReference>
<dbReference type="AlphaFoldDB" id="M8CYN4"/>
<organism evidence="2">
    <name type="scientific">Aegilops tauschii</name>
    <name type="common">Tausch's goatgrass</name>
    <name type="synonym">Aegilops squarrosa</name>
    <dbReference type="NCBI Taxonomy" id="37682"/>
    <lineage>
        <taxon>Eukaryota</taxon>
        <taxon>Viridiplantae</taxon>
        <taxon>Streptophyta</taxon>
        <taxon>Embryophyta</taxon>
        <taxon>Tracheophyta</taxon>
        <taxon>Spermatophyta</taxon>
        <taxon>Magnoliopsida</taxon>
        <taxon>Liliopsida</taxon>
        <taxon>Poales</taxon>
        <taxon>Poaceae</taxon>
        <taxon>BOP clade</taxon>
        <taxon>Pooideae</taxon>
        <taxon>Triticodae</taxon>
        <taxon>Triticeae</taxon>
        <taxon>Triticinae</taxon>
        <taxon>Aegilops</taxon>
    </lineage>
</organism>
<dbReference type="EnsemblPlants" id="EMT32817">
    <property type="protein sequence ID" value="EMT32817"/>
    <property type="gene ID" value="F775_24043"/>
</dbReference>
<name>M8CYN4_AEGTA</name>
<proteinExistence type="predicted"/>
<feature type="region of interest" description="Disordered" evidence="1">
    <location>
        <begin position="191"/>
        <end position="216"/>
    </location>
</feature>
<dbReference type="SUPFAM" id="SSF54001">
    <property type="entry name" value="Cysteine proteinases"/>
    <property type="match status" value="1"/>
</dbReference>
<feature type="region of interest" description="Disordered" evidence="1">
    <location>
        <begin position="641"/>
        <end position="686"/>
    </location>
</feature>
<sequence>MSLIGRVSSCGNVVVDAAAVALAKVSLVNGEGGGGNAGEGGGMVDSKANASGINESCKVDGVFCSPHIGADSVEGISSPNVNDFIMQSCHDINAQHVAPNSPLTHNMVAPPNVNHSVIGNEIVTQDYMVSQQLRNEEIRQLEKRNFFSEKVDAHERKKRLRLPKGLVDTSNVTSNAHVPDTGAGVRVQVGTSRDPASGVASKTVVPSPRRSPRIASGPVVDRVYPSIKLGGKRCSKAGGDFVGGPSFDGIGLDGANVVHRKRRPKVVGSGPKKKVAKSAVSNAGACDRINVTVRCSLGEVSEAAALLETRHRDILCKAGFGCVFNWVLKGNVLHLLMCHLMKKIDTATMRIDCGPNKVLVVSREAVHQAFWFPMGDDTAPRTADSGHDESMARFKAELGFSKASVAACREAAMLDGIVFEDMATMDFCQLVVDELKRAAIRWQDPNIIQAGPEGCGVVLVLMYLDCCLLKAVSVMHVQTPRANFLTEKVLNSIFLKDIVKKGGKILDGYVFGKLGDEAGCSQNADVAFKVQKSSNAMEDDGVFTKIDGLLRKVDELAAEVPTTSDRLGCIAGIFLEGHGPREESMKEATERDVASIGSIRSVTSHICTAFNDLKKKQDAICKGFENDARIIVSQISKQKNDVSAPVVVNAPDDDEDEKQEPPAESPPHDFSDDNAIDDDLLGGDSDGGCKGVDDIVDYMEGVFAPDQPVAQGDCDKSNEPKLGQQVHPGSVGISEGKHVGFDCQGNVSVTIEGGLEFEDHASNESSQVVAHNVDRGSGLLDGRQAPEGACESVFVMDGVGDGVNHAASCEGKQVLRDTSMPESTGAGGDVFPIPVREMHVVDGACASNKDAKPTVVFEFLKDATVVDTHPGGVAHATVAGPKDARNPVEVPEGLAAKLKDIISKAAMRGNYSAEPQPEVEPNVDEVGADGASEETDSDDLGVSINEIDSSQTVSSFTQTPATPEAVQRMKDLYFAVMRLRKDKNKKYVPNDLYFAVMRLRKDKNKKDEVLFENAFCKATVKQVAEFFRVGGMLNTAVAAVGIFLLHSKYQNSSKMVAPFHISQSIWKGSFDNRHLIRFFSAYADEPLDKKDIVLFGVFDPPATREGAGHYCVVALNIKHRRFELLDSWHLPGTESGIRVINRMAKNIKQLWRNGSSERKKKKLDPANIDHFRLQHAVVPQQENP</sequence>
<evidence type="ECO:0000313" key="2">
    <source>
        <dbReference type="EnsemblPlants" id="EMT32817"/>
    </source>
</evidence>
<protein>
    <recommendedName>
        <fullName evidence="3">Ubiquitin-like protease family profile domain-containing protein</fullName>
    </recommendedName>
</protein>
<accession>M8CYN4</accession>
<dbReference type="Gene3D" id="3.40.395.10">
    <property type="entry name" value="Adenoviral Proteinase, Chain A"/>
    <property type="match status" value="1"/>
</dbReference>